<organism evidence="1 2">
    <name type="scientific">Grifola frondosa</name>
    <name type="common">Maitake</name>
    <name type="synonym">Polyporus frondosus</name>
    <dbReference type="NCBI Taxonomy" id="5627"/>
    <lineage>
        <taxon>Eukaryota</taxon>
        <taxon>Fungi</taxon>
        <taxon>Dikarya</taxon>
        <taxon>Basidiomycota</taxon>
        <taxon>Agaricomycotina</taxon>
        <taxon>Agaricomycetes</taxon>
        <taxon>Polyporales</taxon>
        <taxon>Grifolaceae</taxon>
        <taxon>Grifola</taxon>
    </lineage>
</organism>
<gene>
    <name evidence="1" type="ORF">A0H81_07541</name>
</gene>
<dbReference type="EMBL" id="LUGG01000009">
    <property type="protein sequence ID" value="OBZ72410.1"/>
    <property type="molecule type" value="Genomic_DNA"/>
</dbReference>
<comment type="caution">
    <text evidence="1">The sequence shown here is derived from an EMBL/GenBank/DDBJ whole genome shotgun (WGS) entry which is preliminary data.</text>
</comment>
<protein>
    <submittedName>
        <fullName evidence="1">Uncharacterized protein</fullName>
    </submittedName>
</protein>
<keyword evidence="2" id="KW-1185">Reference proteome</keyword>
<proteinExistence type="predicted"/>
<name>A0A1C7M672_GRIFR</name>
<sequence>MKSSLQRDAVAKVTDLCSYIQRHRGLVSKLSMDIETAYSELDKRILSRYLPFSSQPCQISNTIVRRTSTGESFWM</sequence>
<accession>A0A1C7M672</accession>
<evidence type="ECO:0000313" key="1">
    <source>
        <dbReference type="EMBL" id="OBZ72410.1"/>
    </source>
</evidence>
<evidence type="ECO:0000313" key="2">
    <source>
        <dbReference type="Proteomes" id="UP000092993"/>
    </source>
</evidence>
<dbReference type="Proteomes" id="UP000092993">
    <property type="component" value="Unassembled WGS sequence"/>
</dbReference>
<dbReference type="AlphaFoldDB" id="A0A1C7M672"/>
<reference evidence="1 2" key="1">
    <citation type="submission" date="2016-03" db="EMBL/GenBank/DDBJ databases">
        <title>Whole genome sequencing of Grifola frondosa 9006-11.</title>
        <authorList>
            <person name="Min B."/>
            <person name="Park H."/>
            <person name="Kim J.-G."/>
            <person name="Cho H."/>
            <person name="Oh Y.-L."/>
            <person name="Kong W.-S."/>
            <person name="Choi I.-G."/>
        </authorList>
    </citation>
    <scope>NUCLEOTIDE SEQUENCE [LARGE SCALE GENOMIC DNA]</scope>
    <source>
        <strain evidence="1 2">9006-11</strain>
    </source>
</reference>